<keyword evidence="2" id="KW-1185">Reference proteome</keyword>
<gene>
    <name evidence="1" type="ORF">C7H61_00970</name>
</gene>
<dbReference type="RefSeq" id="WP_106676364.1">
    <property type="nucleotide sequence ID" value="NZ_JACHWV010000011.1"/>
</dbReference>
<proteinExistence type="predicted"/>
<organism evidence="1 2">
    <name type="scientific">Mesoflavibacter zeaxanthinifaciens subsp. sabulilitoris</name>
    <dbReference type="NCBI Taxonomy" id="1520893"/>
    <lineage>
        <taxon>Bacteria</taxon>
        <taxon>Pseudomonadati</taxon>
        <taxon>Bacteroidota</taxon>
        <taxon>Flavobacteriia</taxon>
        <taxon>Flavobacteriales</taxon>
        <taxon>Flavobacteriaceae</taxon>
        <taxon>Mesoflavibacter</taxon>
    </lineage>
</organism>
<evidence type="ECO:0000313" key="2">
    <source>
        <dbReference type="Proteomes" id="UP000238430"/>
    </source>
</evidence>
<dbReference type="Proteomes" id="UP000238430">
    <property type="component" value="Unassembled WGS sequence"/>
</dbReference>
<protein>
    <submittedName>
        <fullName evidence="1">Uncharacterized protein</fullName>
    </submittedName>
</protein>
<accession>A0A2T1NNL6</accession>
<dbReference type="OrthoDB" id="1359876at2"/>
<evidence type="ECO:0000313" key="1">
    <source>
        <dbReference type="EMBL" id="PSG94464.1"/>
    </source>
</evidence>
<dbReference type="AlphaFoldDB" id="A0A2T1NNL6"/>
<comment type="caution">
    <text evidence="1">The sequence shown here is derived from an EMBL/GenBank/DDBJ whole genome shotgun (WGS) entry which is preliminary data.</text>
</comment>
<sequence>MTENQKKSDRQYAAYMARKFFSGAISKHQVLDSFPDFGNDYKIKRLYNRITNKPKKSWLFGISEKKYQTFMNETYELIDELETGRLRLEIMKRLFKELWLHSDNCAEPIEHIWFSISEVAKSTNESREEIRTRYLNFLVEKGIVELVSWEPLKHRFTELGKEIKTESDIEILIKNVA</sequence>
<dbReference type="EMBL" id="PXOT01000011">
    <property type="protein sequence ID" value="PSG94464.1"/>
    <property type="molecule type" value="Genomic_DNA"/>
</dbReference>
<name>A0A2T1NNL6_9FLAO</name>
<reference evidence="1 2" key="1">
    <citation type="submission" date="2018-03" db="EMBL/GenBank/DDBJ databases">
        <title>Mesoflavibacter sp. HG37 and Mesoflavibacter sp. HG96 sp.nov., two marine bacteria isolated from seawater of Western Pacific Ocean.</title>
        <authorList>
            <person name="Cheng H."/>
            <person name="Wu Y.-H."/>
            <person name="Guo L.-L."/>
            <person name="Xu X.-W."/>
        </authorList>
    </citation>
    <scope>NUCLEOTIDE SEQUENCE [LARGE SCALE GENOMIC DNA]</scope>
    <source>
        <strain evidence="1 2">KCTC 42117</strain>
    </source>
</reference>